<dbReference type="Proteomes" id="UP000054532">
    <property type="component" value="Unassembled WGS sequence"/>
</dbReference>
<organism evidence="1">
    <name type="scientific">Phytophthora nicotianae</name>
    <name type="common">Potato buckeye rot agent</name>
    <name type="synonym">Phytophthora parasitica</name>
    <dbReference type="NCBI Taxonomy" id="4792"/>
    <lineage>
        <taxon>Eukaryota</taxon>
        <taxon>Sar</taxon>
        <taxon>Stramenopiles</taxon>
        <taxon>Oomycota</taxon>
        <taxon>Peronosporomycetes</taxon>
        <taxon>Peronosporales</taxon>
        <taxon>Peronosporaceae</taxon>
        <taxon>Phytophthora</taxon>
    </lineage>
</organism>
<proteinExistence type="predicted"/>
<sequence>MADADKAQYNAVNAGFGDNPRFQSLMCFFHVMEKVYKAMKRFPSFVSSDVTHDLYDLHSVRTHLDFMRMWDALLRKGMSVPILVNFAQYMSGQWLSGRFCGWQLYSTPSEFASTNNPVETFNSILKRDYTLRRRLKMGALLAELANCCEDQSANERPFQLKVTPSENLIRRVREIVRQNLLGLGEDQSGAYGRPGCLRVASRLAKRIAVAPNNRSEEGIAVSAQMGVNYASMEVEGQPDGGWTVNLTRRWCECNYCYAFGVCVHILYAVRSQDYIDGSGRETFILRISRDGRRYARWKNGDRTTNRFAYICMLASAF</sequence>
<dbReference type="VEuPathDB" id="FungiDB:PPTG_03811"/>
<gene>
    <name evidence="1" type="ORF">L914_20164</name>
</gene>
<dbReference type="EMBL" id="KI696332">
    <property type="protein sequence ID" value="ETM32417.1"/>
    <property type="molecule type" value="Genomic_DNA"/>
</dbReference>
<evidence type="ECO:0008006" key="2">
    <source>
        <dbReference type="Google" id="ProtNLM"/>
    </source>
</evidence>
<dbReference type="AlphaFoldDB" id="W2M7Q8"/>
<reference evidence="1" key="1">
    <citation type="submission" date="2013-11" db="EMBL/GenBank/DDBJ databases">
        <title>The Genome Sequence of Phytophthora parasitica IAC_01/95.</title>
        <authorList>
            <consortium name="The Broad Institute Genomics Platform"/>
            <person name="Russ C."/>
            <person name="Tyler B."/>
            <person name="Panabieres F."/>
            <person name="Shan W."/>
            <person name="Tripathy S."/>
            <person name="Grunwald N."/>
            <person name="Machado M."/>
            <person name="Johnson C.S."/>
            <person name="Arredondo F."/>
            <person name="Hong C."/>
            <person name="Coffey M."/>
            <person name="Young S.K."/>
            <person name="Zeng Q."/>
            <person name="Gargeya S."/>
            <person name="Fitzgerald M."/>
            <person name="Abouelleil A."/>
            <person name="Alvarado L."/>
            <person name="Chapman S.B."/>
            <person name="Gainer-Dewar J."/>
            <person name="Goldberg J."/>
            <person name="Griggs A."/>
            <person name="Gujja S."/>
            <person name="Hansen M."/>
            <person name="Howarth C."/>
            <person name="Imamovic A."/>
            <person name="Ireland A."/>
            <person name="Larimer J."/>
            <person name="McCowan C."/>
            <person name="Murphy C."/>
            <person name="Pearson M."/>
            <person name="Poon T.W."/>
            <person name="Priest M."/>
            <person name="Roberts A."/>
            <person name="Saif S."/>
            <person name="Shea T."/>
            <person name="Sykes S."/>
            <person name="Wortman J."/>
            <person name="Nusbaum C."/>
            <person name="Birren B."/>
        </authorList>
    </citation>
    <scope>NUCLEOTIDE SEQUENCE [LARGE SCALE GENOMIC DNA]</scope>
    <source>
        <strain evidence="1">IAC_01/95</strain>
    </source>
</reference>
<protein>
    <recommendedName>
        <fullName evidence="2">MULE transposase domain-containing protein</fullName>
    </recommendedName>
</protein>
<accession>W2M7Q8</accession>
<name>W2M7Q8_PHYNI</name>
<evidence type="ECO:0000313" key="1">
    <source>
        <dbReference type="EMBL" id="ETM32417.1"/>
    </source>
</evidence>